<dbReference type="AlphaFoldDB" id="F8E9U7"/>
<dbReference type="InterPro" id="IPR051470">
    <property type="entry name" value="Thiol:disulfide_interchange"/>
</dbReference>
<dbReference type="OrthoDB" id="9784686at2"/>
<keyword evidence="4" id="KW-1185">Reference proteome</keyword>
<evidence type="ECO:0000256" key="1">
    <source>
        <dbReference type="SAM" id="SignalP"/>
    </source>
</evidence>
<dbReference type="STRING" id="717231.Flexsi_0601"/>
<dbReference type="Pfam" id="PF13462">
    <property type="entry name" value="Thioredoxin_4"/>
    <property type="match status" value="1"/>
</dbReference>
<organism evidence="3 4">
    <name type="scientific">Flexistipes sinusarabici (strain ATCC 49648 / DSM 4947 / MAS 10)</name>
    <dbReference type="NCBI Taxonomy" id="717231"/>
    <lineage>
        <taxon>Bacteria</taxon>
        <taxon>Pseudomonadati</taxon>
        <taxon>Deferribacterota</taxon>
        <taxon>Deferribacteres</taxon>
        <taxon>Deferribacterales</taxon>
        <taxon>Flexistipitaceae</taxon>
        <taxon>Flexistipes</taxon>
    </lineage>
</organism>
<feature type="signal peptide" evidence="1">
    <location>
        <begin position="1"/>
        <end position="22"/>
    </location>
</feature>
<gene>
    <name evidence="3" type="ordered locus">Flexsi_0601</name>
</gene>
<dbReference type="EMBL" id="CP002858">
    <property type="protein sequence ID" value="AEI14280.1"/>
    <property type="molecule type" value="Genomic_DNA"/>
</dbReference>
<dbReference type="eggNOG" id="COG1651">
    <property type="taxonomic scope" value="Bacteria"/>
</dbReference>
<dbReference type="SUPFAM" id="SSF52833">
    <property type="entry name" value="Thioredoxin-like"/>
    <property type="match status" value="1"/>
</dbReference>
<evidence type="ECO:0000313" key="3">
    <source>
        <dbReference type="EMBL" id="AEI14280.1"/>
    </source>
</evidence>
<feature type="chain" id="PRO_5003369186" description="Thioredoxin-like fold domain-containing protein" evidence="1">
    <location>
        <begin position="23"/>
        <end position="284"/>
    </location>
</feature>
<dbReference type="PANTHER" id="PTHR35272:SF3">
    <property type="entry name" value="THIOL:DISULFIDE INTERCHANGE PROTEIN DSBC"/>
    <property type="match status" value="1"/>
</dbReference>
<proteinExistence type="predicted"/>
<name>F8E9U7_FLESM</name>
<dbReference type="HOGENOM" id="CLU_1010773_0_0_0"/>
<dbReference type="InterPro" id="IPR012336">
    <property type="entry name" value="Thioredoxin-like_fold"/>
</dbReference>
<dbReference type="Gene3D" id="3.40.30.10">
    <property type="entry name" value="Glutaredoxin"/>
    <property type="match status" value="1"/>
</dbReference>
<sequence length="284" mass="32516">MKKIVLATLVIMLGVAVYAATAGIKEDIADKVSQNFENNGVKNPNVEVKVVKKLERSDVYLVKLKVTGSNLKREIENYVLSDGNYIYPEAIDMVSGKKILETYKTEISKVNFTAEELEKMVFTKGTKGAENTIVVADDFECPYCRKAHFFMNDILKDIPEENYAFYVMNYPLQMHKQAKVFARIHYAAAEMGYDLMDEIFRYVGKGDYKNLNDEDIIDYFAKKTENEKQFKKIVASKEAEKNLEWNINKGKSLNISGTPAIFVNGKRIDGFNRQKISEYLNQLK</sequence>
<dbReference type="KEGG" id="fsi:Flexsi_0601"/>
<keyword evidence="1" id="KW-0732">Signal</keyword>
<dbReference type="RefSeq" id="WP_013885786.1">
    <property type="nucleotide sequence ID" value="NC_015672.1"/>
</dbReference>
<reference evidence="4" key="2">
    <citation type="submission" date="2011-06" db="EMBL/GenBank/DDBJ databases">
        <title>The complete genome of Flexistipes sinusarabici DSM 4947.</title>
        <authorList>
            <person name="Lucas S."/>
            <person name="Han J."/>
            <person name="Lapidus A."/>
            <person name="Bruce D."/>
            <person name="Goodwin L."/>
            <person name="Pitluck S."/>
            <person name="Peters L."/>
            <person name="Kyrpides N."/>
            <person name="Mavromatis K."/>
            <person name="Ivanova N."/>
            <person name="Mikhailova N."/>
            <person name="Chertkov O."/>
            <person name="Detter J.C."/>
            <person name="Tapia R."/>
            <person name="Han C."/>
            <person name="Land M."/>
            <person name="Hauser L."/>
            <person name="Markowitz V."/>
            <person name="Cheng J.-F."/>
            <person name="Hugenholtz P."/>
            <person name="Woyke T."/>
            <person name="Wu D."/>
            <person name="Spring S."/>
            <person name="Schroeder M."/>
            <person name="Brambilla E."/>
            <person name="Klenk H.-P."/>
            <person name="Eisen J.A."/>
        </authorList>
    </citation>
    <scope>NUCLEOTIDE SEQUENCE [LARGE SCALE GENOMIC DNA]</scope>
    <source>
        <strain evidence="4">DSM 4947 / MAS 10</strain>
    </source>
</reference>
<reference evidence="3 4" key="1">
    <citation type="journal article" date="2011" name="Stand. Genomic Sci.">
        <title>Genome sequence of the moderately thermophilic halophile Flexistipes sinusarabici strain (MAS10).</title>
        <authorList>
            <person name="Lapidus A."/>
            <person name="Chertkov O."/>
            <person name="Nolan M."/>
            <person name="Lucas S."/>
            <person name="Hammon N."/>
            <person name="Deshpande S."/>
            <person name="Cheng J.F."/>
            <person name="Tapia R."/>
            <person name="Han C."/>
            <person name="Goodwin L."/>
            <person name="Pitluck S."/>
            <person name="Liolios K."/>
            <person name="Pagani I."/>
            <person name="Ivanova N."/>
            <person name="Huntemann M."/>
            <person name="Mavromatis K."/>
            <person name="Mikhailova N."/>
            <person name="Pati A."/>
            <person name="Chen A."/>
            <person name="Palaniappan K."/>
            <person name="Land M."/>
            <person name="Hauser L."/>
            <person name="Brambilla E.M."/>
            <person name="Rohde M."/>
            <person name="Abt B."/>
            <person name="Spring S."/>
            <person name="Goker M."/>
            <person name="Bristow J."/>
            <person name="Eisen J.A."/>
            <person name="Markowitz V."/>
            <person name="Hugenholtz P."/>
            <person name="Kyrpides N.C."/>
            <person name="Klenk H.P."/>
            <person name="Woyke T."/>
        </authorList>
    </citation>
    <scope>NUCLEOTIDE SEQUENCE [LARGE SCALE GENOMIC DNA]</scope>
    <source>
        <strain evidence="4">DSM 4947 / MAS 10</strain>
    </source>
</reference>
<evidence type="ECO:0000259" key="2">
    <source>
        <dbReference type="Pfam" id="PF13462"/>
    </source>
</evidence>
<dbReference type="Proteomes" id="UP000006621">
    <property type="component" value="Chromosome"/>
</dbReference>
<protein>
    <recommendedName>
        <fullName evidence="2">Thioredoxin-like fold domain-containing protein</fullName>
    </recommendedName>
</protein>
<feature type="domain" description="Thioredoxin-like fold" evidence="2">
    <location>
        <begin position="124"/>
        <end position="272"/>
    </location>
</feature>
<dbReference type="PANTHER" id="PTHR35272">
    <property type="entry name" value="THIOL:DISULFIDE INTERCHANGE PROTEIN DSBC-RELATED"/>
    <property type="match status" value="1"/>
</dbReference>
<dbReference type="InterPro" id="IPR036249">
    <property type="entry name" value="Thioredoxin-like_sf"/>
</dbReference>
<accession>F8E9U7</accession>
<evidence type="ECO:0000313" key="4">
    <source>
        <dbReference type="Proteomes" id="UP000006621"/>
    </source>
</evidence>